<keyword evidence="3 5" id="KW-0863">Zinc-finger</keyword>
<proteinExistence type="predicted"/>
<evidence type="ECO:0000256" key="3">
    <source>
        <dbReference type="ARBA" id="ARBA00022771"/>
    </source>
</evidence>
<dbReference type="EMBL" id="JARKHS020014574">
    <property type="protein sequence ID" value="KAK8775082.1"/>
    <property type="molecule type" value="Genomic_DNA"/>
</dbReference>
<gene>
    <name evidence="7" type="ORF">V5799_010386</name>
</gene>
<feature type="domain" description="C2H2-type" evidence="6">
    <location>
        <begin position="72"/>
        <end position="101"/>
    </location>
</feature>
<evidence type="ECO:0000313" key="7">
    <source>
        <dbReference type="EMBL" id="KAK8775082.1"/>
    </source>
</evidence>
<protein>
    <recommendedName>
        <fullName evidence="6">C2H2-type domain-containing protein</fullName>
    </recommendedName>
</protein>
<dbReference type="Gene3D" id="3.30.160.60">
    <property type="entry name" value="Classic Zinc Finger"/>
    <property type="match status" value="1"/>
</dbReference>
<dbReference type="PANTHER" id="PTHR24409:SF295">
    <property type="entry name" value="AZ2-RELATED"/>
    <property type="match status" value="1"/>
</dbReference>
<evidence type="ECO:0000256" key="2">
    <source>
        <dbReference type="ARBA" id="ARBA00022737"/>
    </source>
</evidence>
<evidence type="ECO:0000256" key="4">
    <source>
        <dbReference type="ARBA" id="ARBA00022833"/>
    </source>
</evidence>
<dbReference type="GO" id="GO:0000981">
    <property type="term" value="F:DNA-binding transcription factor activity, RNA polymerase II-specific"/>
    <property type="evidence" value="ECO:0007669"/>
    <property type="project" value="TreeGrafter"/>
</dbReference>
<evidence type="ECO:0000313" key="8">
    <source>
        <dbReference type="Proteomes" id="UP001321473"/>
    </source>
</evidence>
<keyword evidence="8" id="KW-1185">Reference proteome</keyword>
<dbReference type="GO" id="GO:0005634">
    <property type="term" value="C:nucleus"/>
    <property type="evidence" value="ECO:0007669"/>
    <property type="project" value="TreeGrafter"/>
</dbReference>
<sequence>MDSSGGSNNAAPTAADVRCPECLAPMSSNAAVASHCQRMHRDVHTLARCCGELFFTRGSYQRHCGALHPHAFVCSQCKTRFANGAQLKSHQLAFVKTYTCPMCGHREAKLAKLTSHVERAHAVILDQRYVLVDLQPRSTSSDGGAEKRRSMVRKLLNMTSSCCGGGQRATGSLLETLMGSAGFEQSYTCGFGSEDAYREPFVDGAAFQAVCDDQPEAYESASVLEETGESAVRFFDTQRQQQQQGSAEEPGMALKKILNTLLASMAAAGSAASYDSIPRLDRDRLSSARDDR</sequence>
<dbReference type="PANTHER" id="PTHR24409">
    <property type="entry name" value="ZINC FINGER PROTEIN 142"/>
    <property type="match status" value="1"/>
</dbReference>
<comment type="caution">
    <text evidence="7">The sequence shown here is derived from an EMBL/GenBank/DDBJ whole genome shotgun (WGS) entry which is preliminary data.</text>
</comment>
<dbReference type="GO" id="GO:0000977">
    <property type="term" value="F:RNA polymerase II transcription regulatory region sequence-specific DNA binding"/>
    <property type="evidence" value="ECO:0007669"/>
    <property type="project" value="TreeGrafter"/>
</dbReference>
<keyword evidence="1" id="KW-0479">Metal-binding</keyword>
<accession>A0AAQ4EJZ2</accession>
<dbReference type="Proteomes" id="UP001321473">
    <property type="component" value="Unassembled WGS sequence"/>
</dbReference>
<keyword evidence="2" id="KW-0677">Repeat</keyword>
<dbReference type="AlphaFoldDB" id="A0AAQ4EJZ2"/>
<dbReference type="GO" id="GO:0008270">
    <property type="term" value="F:zinc ion binding"/>
    <property type="evidence" value="ECO:0007669"/>
    <property type="project" value="UniProtKB-KW"/>
</dbReference>
<name>A0AAQ4EJZ2_AMBAM</name>
<evidence type="ECO:0000256" key="1">
    <source>
        <dbReference type="ARBA" id="ARBA00022723"/>
    </source>
</evidence>
<dbReference type="InterPro" id="IPR013087">
    <property type="entry name" value="Znf_C2H2_type"/>
</dbReference>
<reference evidence="7 8" key="1">
    <citation type="journal article" date="2023" name="Arcadia Sci">
        <title>De novo assembly of a long-read Amblyomma americanum tick genome.</title>
        <authorList>
            <person name="Chou S."/>
            <person name="Poskanzer K.E."/>
            <person name="Rollins M."/>
            <person name="Thuy-Boun P.S."/>
        </authorList>
    </citation>
    <scope>NUCLEOTIDE SEQUENCE [LARGE SCALE GENOMIC DNA]</scope>
    <source>
        <strain evidence="7">F_SG_1</strain>
        <tissue evidence="7">Salivary glands</tissue>
    </source>
</reference>
<evidence type="ECO:0000256" key="5">
    <source>
        <dbReference type="PROSITE-ProRule" id="PRU00042"/>
    </source>
</evidence>
<dbReference type="SMART" id="SM00355">
    <property type="entry name" value="ZnF_C2H2"/>
    <property type="match status" value="4"/>
</dbReference>
<dbReference type="PROSITE" id="PS50157">
    <property type="entry name" value="ZINC_FINGER_C2H2_2"/>
    <property type="match status" value="1"/>
</dbReference>
<evidence type="ECO:0000259" key="6">
    <source>
        <dbReference type="PROSITE" id="PS50157"/>
    </source>
</evidence>
<organism evidence="7 8">
    <name type="scientific">Amblyomma americanum</name>
    <name type="common">Lone star tick</name>
    <dbReference type="NCBI Taxonomy" id="6943"/>
    <lineage>
        <taxon>Eukaryota</taxon>
        <taxon>Metazoa</taxon>
        <taxon>Ecdysozoa</taxon>
        <taxon>Arthropoda</taxon>
        <taxon>Chelicerata</taxon>
        <taxon>Arachnida</taxon>
        <taxon>Acari</taxon>
        <taxon>Parasitiformes</taxon>
        <taxon>Ixodida</taxon>
        <taxon>Ixodoidea</taxon>
        <taxon>Ixodidae</taxon>
        <taxon>Amblyomminae</taxon>
        <taxon>Amblyomma</taxon>
    </lineage>
</organism>
<keyword evidence="4" id="KW-0862">Zinc</keyword>